<feature type="transmembrane region" description="Helical" evidence="1">
    <location>
        <begin position="236"/>
        <end position="261"/>
    </location>
</feature>
<keyword evidence="3" id="KW-1185">Reference proteome</keyword>
<dbReference type="PANTHER" id="PTHR41324">
    <property type="entry name" value="MEMBRANE PROTEIN-RELATED"/>
    <property type="match status" value="1"/>
</dbReference>
<keyword evidence="1" id="KW-0472">Membrane</keyword>
<dbReference type="Pfam" id="PF09991">
    <property type="entry name" value="DUF2232"/>
    <property type="match status" value="1"/>
</dbReference>
<feature type="transmembrane region" description="Helical" evidence="1">
    <location>
        <begin position="166"/>
        <end position="183"/>
    </location>
</feature>
<dbReference type="EMBL" id="LR134523">
    <property type="protein sequence ID" value="VEJ36024.1"/>
    <property type="molecule type" value="Genomic_DNA"/>
</dbReference>
<dbReference type="Proteomes" id="UP000269544">
    <property type="component" value="Chromosome"/>
</dbReference>
<dbReference type="OrthoDB" id="1695486at2"/>
<feature type="transmembrane region" description="Helical" evidence="1">
    <location>
        <begin position="13"/>
        <end position="39"/>
    </location>
</feature>
<keyword evidence="1" id="KW-1133">Transmembrane helix</keyword>
<evidence type="ECO:0000256" key="1">
    <source>
        <dbReference type="SAM" id="Phobius"/>
    </source>
</evidence>
<dbReference type="AlphaFoldDB" id="A0A448V2Q4"/>
<feature type="transmembrane region" description="Helical" evidence="1">
    <location>
        <begin position="97"/>
        <end position="114"/>
    </location>
</feature>
<keyword evidence="1" id="KW-0812">Transmembrane</keyword>
<dbReference type="InterPro" id="IPR018710">
    <property type="entry name" value="DUF2232"/>
</dbReference>
<dbReference type="RefSeq" id="WP_126465783.1">
    <property type="nucleotide sequence ID" value="NZ_LR134523.1"/>
</dbReference>
<feature type="transmembrane region" description="Helical" evidence="1">
    <location>
        <begin position="213"/>
        <end position="230"/>
    </location>
</feature>
<proteinExistence type="predicted"/>
<gene>
    <name evidence="2" type="ORF">NCTC13079_01217</name>
</gene>
<dbReference type="PANTHER" id="PTHR41324:SF1">
    <property type="entry name" value="DUF2232 DOMAIN-CONTAINING PROTEIN"/>
    <property type="match status" value="1"/>
</dbReference>
<feature type="transmembrane region" description="Helical" evidence="1">
    <location>
        <begin position="273"/>
        <end position="294"/>
    </location>
</feature>
<protein>
    <submittedName>
        <fullName evidence="2">Predicted membrane protein</fullName>
    </submittedName>
</protein>
<feature type="transmembrane region" description="Helical" evidence="1">
    <location>
        <begin position="71"/>
        <end position="88"/>
    </location>
</feature>
<organism evidence="2 3">
    <name type="scientific">Aedoeadaptatus ivorii</name>
    <dbReference type="NCBI Taxonomy" id="54006"/>
    <lineage>
        <taxon>Bacteria</taxon>
        <taxon>Bacillati</taxon>
        <taxon>Bacillota</taxon>
        <taxon>Tissierellia</taxon>
        <taxon>Tissierellales</taxon>
        <taxon>Peptoniphilaceae</taxon>
        <taxon>Aedoeadaptatus</taxon>
    </lineage>
</organism>
<accession>A0A448V2Q4</accession>
<name>A0A448V2Q4_9FIRM</name>
<sequence>MFRDIRGLRAAKLFLYAILLTAGGVFFPVLFAFIPALFVSEMRLQGVLPVSALFVGVCVIVGFLMDPMLGLSLLTTMGPLILILDYCMRTDRPVDKTLLAGAAIFLIGLGFVLYRSGALASIRSGEMLKQIYAVQKDVVRETELSAMEKNRMAIYLGGVLRRVFDLLPAFFLLTGLGVSYTSYRLGGRNMRAFGEKVICPGPFFLLRVPKMPVLAGAAALATAFLMNLLFDLGIQVFLLNGIVLLSGLLTFQGMSIVNFYLLRFVPSPILRGVIMILTPILPIGQMALSALGLLDQALDIRGIEGV</sequence>
<reference evidence="2 3" key="1">
    <citation type="submission" date="2018-12" db="EMBL/GenBank/DDBJ databases">
        <authorList>
            <consortium name="Pathogen Informatics"/>
        </authorList>
    </citation>
    <scope>NUCLEOTIDE SEQUENCE [LARGE SCALE GENOMIC DNA]</scope>
    <source>
        <strain evidence="2 3">NCTC13079</strain>
    </source>
</reference>
<dbReference type="KEGG" id="piv:NCTC13079_01217"/>
<evidence type="ECO:0000313" key="3">
    <source>
        <dbReference type="Proteomes" id="UP000269544"/>
    </source>
</evidence>
<evidence type="ECO:0000313" key="2">
    <source>
        <dbReference type="EMBL" id="VEJ36024.1"/>
    </source>
</evidence>